<keyword evidence="8 11" id="KW-0411">Iron-sulfur</keyword>
<dbReference type="InterPro" id="IPR051318">
    <property type="entry name" value="Fe-S_L-Ser"/>
</dbReference>
<comment type="pathway">
    <text evidence="2">Carbohydrate biosynthesis; gluconeogenesis.</text>
</comment>
<dbReference type="PANTHER" id="PTHR30182">
    <property type="entry name" value="L-SERINE DEHYDRATASE"/>
    <property type="match status" value="1"/>
</dbReference>
<dbReference type="EC" id="4.3.1.17" evidence="11"/>
<protein>
    <recommendedName>
        <fullName evidence="11">L-serine dehydratase</fullName>
        <ecNumber evidence="11">4.3.1.17</ecNumber>
    </recommendedName>
</protein>
<dbReference type="Proteomes" id="UP000277811">
    <property type="component" value="Unassembled WGS sequence"/>
</dbReference>
<dbReference type="NCBIfam" id="TIGR00718">
    <property type="entry name" value="sda_alpha"/>
    <property type="match status" value="1"/>
</dbReference>
<comment type="cofactor">
    <cofactor evidence="1 11">
        <name>[4Fe-4S] cluster</name>
        <dbReference type="ChEBI" id="CHEBI:49883"/>
    </cofactor>
</comment>
<evidence type="ECO:0000256" key="11">
    <source>
        <dbReference type="RuleBase" id="RU366059"/>
    </source>
</evidence>
<evidence type="ECO:0000256" key="3">
    <source>
        <dbReference type="ARBA" id="ARBA00008636"/>
    </source>
</evidence>
<keyword evidence="4 11" id="KW-0312">Gluconeogenesis</keyword>
<dbReference type="AlphaFoldDB" id="A0A498R7I8"/>
<evidence type="ECO:0000256" key="5">
    <source>
        <dbReference type="ARBA" id="ARBA00022485"/>
    </source>
</evidence>
<evidence type="ECO:0000256" key="6">
    <source>
        <dbReference type="ARBA" id="ARBA00022723"/>
    </source>
</evidence>
<evidence type="ECO:0000256" key="7">
    <source>
        <dbReference type="ARBA" id="ARBA00023004"/>
    </source>
</evidence>
<keyword evidence="5 11" id="KW-0004">4Fe-4S</keyword>
<dbReference type="InterPro" id="IPR004642">
    <property type="entry name" value="Ser_deHydtase_asu"/>
</dbReference>
<evidence type="ECO:0000256" key="2">
    <source>
        <dbReference type="ARBA" id="ARBA00004742"/>
    </source>
</evidence>
<dbReference type="GO" id="GO:0051539">
    <property type="term" value="F:4 iron, 4 sulfur cluster binding"/>
    <property type="evidence" value="ECO:0007669"/>
    <property type="project" value="UniProtKB-UniRule"/>
</dbReference>
<dbReference type="OrthoDB" id="9805537at2"/>
<evidence type="ECO:0000313" key="13">
    <source>
        <dbReference type="EMBL" id="VBB07351.1"/>
    </source>
</evidence>
<evidence type="ECO:0000256" key="4">
    <source>
        <dbReference type="ARBA" id="ARBA00022432"/>
    </source>
</evidence>
<evidence type="ECO:0000259" key="12">
    <source>
        <dbReference type="Pfam" id="PF03313"/>
    </source>
</evidence>
<name>A0A498R7I8_9FIRM</name>
<accession>A0A498R7I8</accession>
<keyword evidence="14" id="KW-1185">Reference proteome</keyword>
<comment type="similarity">
    <text evidence="3 11">Belongs to the iron-sulfur dependent L-serine dehydratase family.</text>
</comment>
<dbReference type="GO" id="GO:0006094">
    <property type="term" value="P:gluconeogenesis"/>
    <property type="evidence" value="ECO:0007669"/>
    <property type="project" value="UniProtKB-KW"/>
</dbReference>
<dbReference type="PANTHER" id="PTHR30182:SF1">
    <property type="entry name" value="L-SERINE DEHYDRATASE 1"/>
    <property type="match status" value="1"/>
</dbReference>
<reference evidence="13 14" key="1">
    <citation type="submission" date="2018-06" db="EMBL/GenBank/DDBJ databases">
        <authorList>
            <person name="Strepis N."/>
        </authorList>
    </citation>
    <scope>NUCLEOTIDE SEQUENCE [LARGE SCALE GENOMIC DNA]</scope>
    <source>
        <strain evidence="13">LUCI</strain>
    </source>
</reference>
<dbReference type="EMBL" id="UPPP01000073">
    <property type="protein sequence ID" value="VBB07351.1"/>
    <property type="molecule type" value="Genomic_DNA"/>
</dbReference>
<proteinExistence type="inferred from homology"/>
<organism evidence="13 14">
    <name type="scientific">Lucifera butyrica</name>
    <dbReference type="NCBI Taxonomy" id="1351585"/>
    <lineage>
        <taxon>Bacteria</taxon>
        <taxon>Bacillati</taxon>
        <taxon>Bacillota</taxon>
        <taxon>Negativicutes</taxon>
        <taxon>Veillonellales</taxon>
        <taxon>Veillonellaceae</taxon>
        <taxon>Lucifera</taxon>
    </lineage>
</organism>
<dbReference type="Pfam" id="PF03313">
    <property type="entry name" value="SDH_alpha"/>
    <property type="match status" value="1"/>
</dbReference>
<gene>
    <name evidence="13" type="ORF">LUCI_2595</name>
</gene>
<evidence type="ECO:0000313" key="14">
    <source>
        <dbReference type="Proteomes" id="UP000277811"/>
    </source>
</evidence>
<evidence type="ECO:0000256" key="8">
    <source>
        <dbReference type="ARBA" id="ARBA00023014"/>
    </source>
</evidence>
<comment type="catalytic activity">
    <reaction evidence="10 11">
        <text>L-serine = pyruvate + NH4(+)</text>
        <dbReference type="Rhea" id="RHEA:19169"/>
        <dbReference type="ChEBI" id="CHEBI:15361"/>
        <dbReference type="ChEBI" id="CHEBI:28938"/>
        <dbReference type="ChEBI" id="CHEBI:33384"/>
        <dbReference type="EC" id="4.3.1.17"/>
    </reaction>
</comment>
<evidence type="ECO:0000256" key="9">
    <source>
        <dbReference type="ARBA" id="ARBA00023239"/>
    </source>
</evidence>
<dbReference type="RefSeq" id="WP_122628295.1">
    <property type="nucleotide sequence ID" value="NZ_UPPP01000073.1"/>
</dbReference>
<evidence type="ECO:0000256" key="1">
    <source>
        <dbReference type="ARBA" id="ARBA00001966"/>
    </source>
</evidence>
<dbReference type="GO" id="GO:0003941">
    <property type="term" value="F:L-serine ammonia-lyase activity"/>
    <property type="evidence" value="ECO:0007669"/>
    <property type="project" value="UniProtKB-UniRule"/>
</dbReference>
<sequence length="292" mass="30110">MERFSTFMDLMMLANKGQRLLSEVIIEYEVQKSRTDREAVWQQMDQCLTVMEKAVEKGKNSQEKSVSGMVGGDARQFGEYTRENGLLGGVVQKAIQYALAVSEVNALMGRIVASPTAGSCGILPGALLAAGEVLNAPRGKIVAGLFTAAGVGLIINEHASLAGAAGGCQAECGSAAAMAAAAVVEMAGGTPDQSGQAMALALKNMLGLVCDPVAGLVEVPCVKRNAFGAVQALVAAELALAGIKSVIPPDEVIAASYEIGCLLPPSLRETSDAGLAKTPTAQEIEAKLFAEK</sequence>
<evidence type="ECO:0000256" key="10">
    <source>
        <dbReference type="ARBA" id="ARBA00049406"/>
    </source>
</evidence>
<keyword evidence="6 11" id="KW-0479">Metal-binding</keyword>
<feature type="domain" description="Serine dehydratase-like alpha subunit" evidence="12">
    <location>
        <begin position="21"/>
        <end position="276"/>
    </location>
</feature>
<keyword evidence="7 11" id="KW-0408">Iron</keyword>
<keyword evidence="9 11" id="KW-0456">Lyase</keyword>
<dbReference type="InterPro" id="IPR005130">
    <property type="entry name" value="Ser_deHydtase-like_asu"/>
</dbReference>
<dbReference type="GO" id="GO:0046872">
    <property type="term" value="F:metal ion binding"/>
    <property type="evidence" value="ECO:0007669"/>
    <property type="project" value="UniProtKB-KW"/>
</dbReference>